<comment type="catalytic activity">
    <reaction evidence="16">
        <text>a ubiquinone + n Na(+)(in) + NADH + H(+) = a ubiquinol + n Na(+)(out) + NAD(+)</text>
        <dbReference type="Rhea" id="RHEA:47748"/>
        <dbReference type="Rhea" id="RHEA-COMP:9565"/>
        <dbReference type="Rhea" id="RHEA-COMP:9566"/>
        <dbReference type="ChEBI" id="CHEBI:15378"/>
        <dbReference type="ChEBI" id="CHEBI:16389"/>
        <dbReference type="ChEBI" id="CHEBI:17976"/>
        <dbReference type="ChEBI" id="CHEBI:29101"/>
        <dbReference type="ChEBI" id="CHEBI:57540"/>
        <dbReference type="ChEBI" id="CHEBI:57945"/>
        <dbReference type="EC" id="7.2.1.1"/>
    </reaction>
</comment>
<evidence type="ECO:0000256" key="3">
    <source>
        <dbReference type="ARBA" id="ARBA00022519"/>
    </source>
</evidence>
<evidence type="ECO:0000256" key="5">
    <source>
        <dbReference type="ARBA" id="ARBA00022630"/>
    </source>
</evidence>
<evidence type="ECO:0000256" key="10">
    <source>
        <dbReference type="ARBA" id="ARBA00023027"/>
    </source>
</evidence>
<evidence type="ECO:0000256" key="8">
    <source>
        <dbReference type="ARBA" id="ARBA00022967"/>
    </source>
</evidence>
<dbReference type="EC" id="7.2.1.1" evidence="16"/>
<evidence type="ECO:0000256" key="9">
    <source>
        <dbReference type="ARBA" id="ARBA00022989"/>
    </source>
</evidence>
<evidence type="ECO:0000256" key="15">
    <source>
        <dbReference type="ARBA" id="ARBA00023201"/>
    </source>
</evidence>
<comment type="cofactor">
    <cofactor evidence="16">
        <name>FMN</name>
        <dbReference type="ChEBI" id="CHEBI:58210"/>
    </cofactor>
</comment>
<name>A0ABP3Y2E8_9FLAO</name>
<dbReference type="PANTHER" id="PTHR37838:SF1">
    <property type="entry name" value="NA(+)-TRANSLOCATING NADH-QUINONE REDUCTASE SUBUNIT C"/>
    <property type="match status" value="1"/>
</dbReference>
<accession>A0ABP3Y2E8</accession>
<keyword evidence="9 16" id="KW-1133">Transmembrane helix</keyword>
<evidence type="ECO:0000256" key="7">
    <source>
        <dbReference type="ARBA" id="ARBA00022692"/>
    </source>
</evidence>
<evidence type="ECO:0000256" key="16">
    <source>
        <dbReference type="HAMAP-Rule" id="MF_00427"/>
    </source>
</evidence>
<organism evidence="18 19">
    <name type="scientific">Wandonia haliotis</name>
    <dbReference type="NCBI Taxonomy" id="574963"/>
    <lineage>
        <taxon>Bacteria</taxon>
        <taxon>Pseudomonadati</taxon>
        <taxon>Bacteroidota</taxon>
        <taxon>Flavobacteriia</taxon>
        <taxon>Flavobacteriales</taxon>
        <taxon>Crocinitomicaceae</taxon>
        <taxon>Wandonia</taxon>
    </lineage>
</organism>
<evidence type="ECO:0000256" key="13">
    <source>
        <dbReference type="ARBA" id="ARBA00023075"/>
    </source>
</evidence>
<dbReference type="SMART" id="SM00900">
    <property type="entry name" value="FMN_bind"/>
    <property type="match status" value="1"/>
</dbReference>
<keyword evidence="3" id="KW-0997">Cell inner membrane</keyword>
<comment type="similarity">
    <text evidence="16">Belongs to the NqrC family.</text>
</comment>
<keyword evidence="11 16" id="KW-0915">Sodium</keyword>
<evidence type="ECO:0000256" key="4">
    <source>
        <dbReference type="ARBA" id="ARBA00022553"/>
    </source>
</evidence>
<keyword evidence="13 16" id="KW-0830">Ubiquinone</keyword>
<dbReference type="PANTHER" id="PTHR37838">
    <property type="entry name" value="NA(+)-TRANSLOCATING NADH-QUINONE REDUCTASE SUBUNIT C"/>
    <property type="match status" value="1"/>
</dbReference>
<feature type="modified residue" description="FMN phosphoryl threonine" evidence="16">
    <location>
        <position position="211"/>
    </location>
</feature>
<keyword evidence="1 16" id="KW-0813">Transport</keyword>
<feature type="domain" description="FMN-binding" evidence="17">
    <location>
        <begin position="130"/>
        <end position="228"/>
    </location>
</feature>
<keyword evidence="7 16" id="KW-0812">Transmembrane</keyword>
<gene>
    <name evidence="16" type="primary">nqrC</name>
    <name evidence="18" type="ORF">GCM10009118_13500</name>
</gene>
<dbReference type="EMBL" id="BAAAFH010000007">
    <property type="protein sequence ID" value="GAA0874942.1"/>
    <property type="molecule type" value="Genomic_DNA"/>
</dbReference>
<keyword evidence="14 16" id="KW-0472">Membrane</keyword>
<evidence type="ECO:0000313" key="18">
    <source>
        <dbReference type="EMBL" id="GAA0874942.1"/>
    </source>
</evidence>
<dbReference type="HAMAP" id="MF_00427">
    <property type="entry name" value="NqrC"/>
    <property type="match status" value="1"/>
</dbReference>
<keyword evidence="8 16" id="KW-1278">Translocase</keyword>
<evidence type="ECO:0000256" key="14">
    <source>
        <dbReference type="ARBA" id="ARBA00023136"/>
    </source>
</evidence>
<evidence type="ECO:0000259" key="17">
    <source>
        <dbReference type="SMART" id="SM00900"/>
    </source>
</evidence>
<sequence length="236" mass="26212">MAMNKESNGYIFGFTIALVAVVGTILASISMGLKEKQTMNNVVKKKMDILAAIQVESTRKNADDVYDKYITSSLVINKDGEALDGEVAFDVDVKKQHRDKTLTEEMKKYPLYFAEKEGEKLLIIPVVGKGLWGPIWGYVALKDDMRTIYGVSYDHKSETPGLGAEIKQKFFTDRWLNETIADASLNFTPIVVVKDGSGANPQKVDGITGGTITSKGVEEMMNRTMGIYINYFKTVK</sequence>
<dbReference type="InterPro" id="IPR010204">
    <property type="entry name" value="NqrC"/>
</dbReference>
<dbReference type="Proteomes" id="UP001501126">
    <property type="component" value="Unassembled WGS sequence"/>
</dbReference>
<dbReference type="NCBIfam" id="TIGR01938">
    <property type="entry name" value="nqrC"/>
    <property type="match status" value="1"/>
</dbReference>
<evidence type="ECO:0000256" key="1">
    <source>
        <dbReference type="ARBA" id="ARBA00022448"/>
    </source>
</evidence>
<dbReference type="Pfam" id="PF04205">
    <property type="entry name" value="FMN_bind"/>
    <property type="match status" value="1"/>
</dbReference>
<keyword evidence="15 16" id="KW-0739">Sodium transport</keyword>
<keyword evidence="5 16" id="KW-0285">Flavoprotein</keyword>
<dbReference type="InterPro" id="IPR007329">
    <property type="entry name" value="FMN-bd"/>
</dbReference>
<comment type="caution">
    <text evidence="16">Lacks conserved residue(s) required for the propagation of feature annotation.</text>
</comment>
<evidence type="ECO:0000256" key="11">
    <source>
        <dbReference type="ARBA" id="ARBA00023053"/>
    </source>
</evidence>
<keyword evidence="12 16" id="KW-0406">Ion transport</keyword>
<comment type="subcellular location">
    <subcellularLocation>
        <location evidence="16">Cell membrane</location>
        <topology evidence="16">Single-pass membrane protein</topology>
    </subcellularLocation>
</comment>
<comment type="function">
    <text evidence="16">NQR complex catalyzes the reduction of ubiquinone-1 to ubiquinol by two successive reactions, coupled with the transport of Na(+) ions from the cytoplasm to the periplasm. NqrA to NqrE are probably involved in the second step, the conversion of ubisemiquinone to ubiquinol.</text>
</comment>
<comment type="subunit">
    <text evidence="16">Composed of six subunits; NqrA, NqrB, NqrC, NqrD, NqrE and NqrF.</text>
</comment>
<evidence type="ECO:0000313" key="19">
    <source>
        <dbReference type="Proteomes" id="UP001501126"/>
    </source>
</evidence>
<keyword evidence="4 16" id="KW-0597">Phosphoprotein</keyword>
<keyword evidence="19" id="KW-1185">Reference proteome</keyword>
<reference evidence="19" key="1">
    <citation type="journal article" date="2019" name="Int. J. Syst. Evol. Microbiol.">
        <title>The Global Catalogue of Microorganisms (GCM) 10K type strain sequencing project: providing services to taxonomists for standard genome sequencing and annotation.</title>
        <authorList>
            <consortium name="The Broad Institute Genomics Platform"/>
            <consortium name="The Broad Institute Genome Sequencing Center for Infectious Disease"/>
            <person name="Wu L."/>
            <person name="Ma J."/>
        </authorList>
    </citation>
    <scope>NUCLEOTIDE SEQUENCE [LARGE SCALE GENOMIC DNA]</scope>
    <source>
        <strain evidence="19">JCM 16083</strain>
    </source>
</reference>
<keyword evidence="6 16" id="KW-0288">FMN</keyword>
<proteinExistence type="inferred from homology"/>
<keyword evidence="2 16" id="KW-1003">Cell membrane</keyword>
<protein>
    <recommendedName>
        <fullName evidence="16">Na(+)-translocating NADH-quinone reductase subunit C</fullName>
        <shortName evidence="16">Na(+)-NQR subunit C</shortName>
        <shortName evidence="16">Na(+)-translocating NQR subunit C</shortName>
        <ecNumber evidence="16">7.2.1.1</ecNumber>
    </recommendedName>
    <alternativeName>
        <fullName evidence="16">NQR complex subunit C</fullName>
    </alternativeName>
    <alternativeName>
        <fullName evidence="16">NQR-1 subunit C</fullName>
    </alternativeName>
</protein>
<evidence type="ECO:0000256" key="6">
    <source>
        <dbReference type="ARBA" id="ARBA00022643"/>
    </source>
</evidence>
<evidence type="ECO:0000256" key="12">
    <source>
        <dbReference type="ARBA" id="ARBA00023065"/>
    </source>
</evidence>
<dbReference type="RefSeq" id="WP_343785886.1">
    <property type="nucleotide sequence ID" value="NZ_BAAAFH010000007.1"/>
</dbReference>
<comment type="caution">
    <text evidence="18">The sequence shown here is derived from an EMBL/GenBank/DDBJ whole genome shotgun (WGS) entry which is preliminary data.</text>
</comment>
<evidence type="ECO:0000256" key="2">
    <source>
        <dbReference type="ARBA" id="ARBA00022475"/>
    </source>
</evidence>
<keyword evidence="10 16" id="KW-0520">NAD</keyword>